<sequence>MLITIILFFYSYIDKKTIIPIRGIYMSNKNDGYDHRFNINDTYYDTSLNIRNTELYNIIINLRKKELLRLLENDNVSIYRKIYELSKYNPNNVKQFNITNGNLYKDFDFEI</sequence>
<accession>A0A6C0EQJ8</accession>
<evidence type="ECO:0000313" key="1">
    <source>
        <dbReference type="EMBL" id="QHT31268.1"/>
    </source>
</evidence>
<dbReference type="EMBL" id="MN738917">
    <property type="protein sequence ID" value="QHT31268.1"/>
    <property type="molecule type" value="Genomic_DNA"/>
</dbReference>
<organism evidence="1">
    <name type="scientific">viral metagenome</name>
    <dbReference type="NCBI Taxonomy" id="1070528"/>
    <lineage>
        <taxon>unclassified sequences</taxon>
        <taxon>metagenomes</taxon>
        <taxon>organismal metagenomes</taxon>
    </lineage>
</organism>
<reference evidence="1" key="1">
    <citation type="journal article" date="2020" name="Nature">
        <title>Giant virus diversity and host interactions through global metagenomics.</title>
        <authorList>
            <person name="Schulz F."/>
            <person name="Roux S."/>
            <person name="Paez-Espino D."/>
            <person name="Jungbluth S."/>
            <person name="Walsh D.A."/>
            <person name="Denef V.J."/>
            <person name="McMahon K.D."/>
            <person name="Konstantinidis K.T."/>
            <person name="Eloe-Fadrosh E.A."/>
            <person name="Kyrpides N.C."/>
            <person name="Woyke T."/>
        </authorList>
    </citation>
    <scope>NUCLEOTIDE SEQUENCE</scope>
    <source>
        <strain evidence="1">GVMAG-M-3300009155-2</strain>
    </source>
</reference>
<protein>
    <submittedName>
        <fullName evidence="1">Uncharacterized protein</fullName>
    </submittedName>
</protein>
<proteinExistence type="predicted"/>
<dbReference type="AlphaFoldDB" id="A0A6C0EQJ8"/>
<name>A0A6C0EQJ8_9ZZZZ</name>